<comment type="similarity">
    <text evidence="1">Belongs to the PemK/MazF family.</text>
</comment>
<sequence>MFDSTASVTVAPLTTTLIDAPLLRVAFSTDDVTGLQHESQVMIDKITTVCRENLRIRVGRLAPGNLLEVERAMMALLGLAR</sequence>
<reference evidence="3 4" key="1">
    <citation type="submission" date="2016-03" db="EMBL/GenBank/DDBJ databases">
        <title>Shallow-sea hydrothermal system.</title>
        <authorList>
            <person name="Tang K."/>
        </authorList>
    </citation>
    <scope>NUCLEOTIDE SEQUENCE [LARGE SCALE GENOMIC DNA]</scope>
    <source>
        <strain evidence="3 4">JLT9</strain>
    </source>
</reference>
<dbReference type="SUPFAM" id="SSF50118">
    <property type="entry name" value="Cell growth inhibitor/plasmid maintenance toxic component"/>
    <property type="match status" value="1"/>
</dbReference>
<organism evidence="3 4">
    <name type="scientific">Serinicoccus hydrothermalis</name>
    <dbReference type="NCBI Taxonomy" id="1758689"/>
    <lineage>
        <taxon>Bacteria</taxon>
        <taxon>Bacillati</taxon>
        <taxon>Actinomycetota</taxon>
        <taxon>Actinomycetes</taxon>
        <taxon>Micrococcales</taxon>
        <taxon>Ornithinimicrobiaceae</taxon>
        <taxon>Serinicoccus</taxon>
    </lineage>
</organism>
<dbReference type="Gene3D" id="2.30.30.110">
    <property type="match status" value="1"/>
</dbReference>
<dbReference type="EMBL" id="CP014989">
    <property type="protein sequence ID" value="ANS80594.1"/>
    <property type="molecule type" value="Genomic_DNA"/>
</dbReference>
<evidence type="ECO:0000313" key="4">
    <source>
        <dbReference type="Proteomes" id="UP000092482"/>
    </source>
</evidence>
<dbReference type="InterPro" id="IPR011067">
    <property type="entry name" value="Plasmid_toxin/cell-grow_inhib"/>
</dbReference>
<protein>
    <submittedName>
        <fullName evidence="3">PemK-like protein superfamily</fullName>
    </submittedName>
</protein>
<dbReference type="Proteomes" id="UP000092482">
    <property type="component" value="Chromosome"/>
</dbReference>
<dbReference type="GO" id="GO:0003677">
    <property type="term" value="F:DNA binding"/>
    <property type="evidence" value="ECO:0007669"/>
    <property type="project" value="InterPro"/>
</dbReference>
<evidence type="ECO:0000256" key="1">
    <source>
        <dbReference type="ARBA" id="ARBA00007521"/>
    </source>
</evidence>
<proteinExistence type="inferred from homology"/>
<dbReference type="KEGG" id="serj:SGUI_3198"/>
<name>A0A1B1NGP3_9MICO</name>
<dbReference type="Pfam" id="PF02452">
    <property type="entry name" value="PemK_toxin"/>
    <property type="match status" value="1"/>
</dbReference>
<keyword evidence="2" id="KW-1277">Toxin-antitoxin system</keyword>
<dbReference type="AlphaFoldDB" id="A0A1B1NGP3"/>
<dbReference type="InterPro" id="IPR003477">
    <property type="entry name" value="PemK-like"/>
</dbReference>
<gene>
    <name evidence="3" type="ORF">SGUI_3198</name>
</gene>
<accession>A0A1B1NGP3</accession>
<evidence type="ECO:0000313" key="3">
    <source>
        <dbReference type="EMBL" id="ANS80594.1"/>
    </source>
</evidence>
<evidence type="ECO:0000256" key="2">
    <source>
        <dbReference type="ARBA" id="ARBA00022649"/>
    </source>
</evidence>
<keyword evidence="4" id="KW-1185">Reference proteome</keyword>